<dbReference type="Proteomes" id="UP000324479">
    <property type="component" value="Unassembled WGS sequence"/>
</dbReference>
<keyword evidence="2" id="KW-1185">Reference proteome</keyword>
<comment type="caution">
    <text evidence="1">The sequence shown here is derived from an EMBL/GenBank/DDBJ whole genome shotgun (WGS) entry which is preliminary data.</text>
</comment>
<accession>A0A5M6DD61</accession>
<gene>
    <name evidence="1" type="ORF">FYK55_07395</name>
</gene>
<sequence>MITASLPHRTGLSFPLRHAYLTLPLSLLLFSLCGGCTSVDLPSMSAADLMAPNFQSMLLPESKRQTMKYQPAAGTTPALGETADGSLSMETYQRIRQAKAEGAVVLQVAGDEAPIRVLPLPEGPRSVFVSELLTQTGVMKRFGRVDATLYRPSPESISGIRMDVQFDGDGVVEPASDYALRPGDRLHVRKKASRNSIQGLVDMALKR</sequence>
<evidence type="ECO:0000313" key="1">
    <source>
        <dbReference type="EMBL" id="KAA5545464.1"/>
    </source>
</evidence>
<evidence type="ECO:0000313" key="2">
    <source>
        <dbReference type="Proteomes" id="UP000324479"/>
    </source>
</evidence>
<proteinExistence type="predicted"/>
<name>A0A5M6DD61_9BACT</name>
<dbReference type="EMBL" id="VWOX01000003">
    <property type="protein sequence ID" value="KAA5545464.1"/>
    <property type="molecule type" value="Genomic_DNA"/>
</dbReference>
<reference evidence="1 2" key="1">
    <citation type="submission" date="2019-08" db="EMBL/GenBank/DDBJ databases">
        <authorList>
            <person name="Dhanesh K."/>
            <person name="Kumar G."/>
            <person name="Sasikala C."/>
            <person name="Venkata Ramana C."/>
        </authorList>
    </citation>
    <scope>NUCLEOTIDE SEQUENCE [LARGE SCALE GENOMIC DNA]</scope>
    <source>
        <strain evidence="1 2">JC645</strain>
    </source>
</reference>
<organism evidence="1 2">
    <name type="scientific">Roseiconus nitratireducens</name>
    <dbReference type="NCBI Taxonomy" id="2605748"/>
    <lineage>
        <taxon>Bacteria</taxon>
        <taxon>Pseudomonadati</taxon>
        <taxon>Planctomycetota</taxon>
        <taxon>Planctomycetia</taxon>
        <taxon>Pirellulales</taxon>
        <taxon>Pirellulaceae</taxon>
        <taxon>Roseiconus</taxon>
    </lineage>
</organism>
<protein>
    <submittedName>
        <fullName evidence="1">Uncharacterized protein</fullName>
    </submittedName>
</protein>
<dbReference type="RefSeq" id="WP_150075733.1">
    <property type="nucleotide sequence ID" value="NZ_VWOX01000003.1"/>
</dbReference>
<dbReference type="AlphaFoldDB" id="A0A5M6DD61"/>